<dbReference type="GO" id="GO:0004497">
    <property type="term" value="F:monooxygenase activity"/>
    <property type="evidence" value="ECO:0007669"/>
    <property type="project" value="UniProtKB-ARBA"/>
</dbReference>
<evidence type="ECO:0000313" key="10">
    <source>
        <dbReference type="Proteomes" id="UP000292693"/>
    </source>
</evidence>
<evidence type="ECO:0000313" key="11">
    <source>
        <dbReference type="Proteomes" id="UP000318052"/>
    </source>
</evidence>
<dbReference type="Proteomes" id="UP000292693">
    <property type="component" value="Unassembled WGS sequence"/>
</dbReference>
<dbReference type="Pfam" id="PF00355">
    <property type="entry name" value="Rieske"/>
    <property type="match status" value="1"/>
</dbReference>
<dbReference type="Pfam" id="PF09990">
    <property type="entry name" value="DUF2231"/>
    <property type="match status" value="1"/>
</dbReference>
<keyword evidence="5" id="KW-0472">Membrane</keyword>
<reference evidence="7" key="4">
    <citation type="submission" date="2022-09" db="EMBL/GenBank/DDBJ databases">
        <title>Whole genome shotgun sequence of Streptomyces albidoflavus NBRC 12854.</title>
        <authorList>
            <person name="Komaki H."/>
            <person name="Tamura T."/>
        </authorList>
    </citation>
    <scope>NUCLEOTIDE SEQUENCE</scope>
    <source>
        <strain evidence="7">NBRC 12854</strain>
    </source>
</reference>
<reference evidence="9" key="3">
    <citation type="submission" date="2019-07" db="EMBL/GenBank/DDBJ databases">
        <authorList>
            <person name="Pylro V."/>
            <person name="Dias A."/>
            <person name="Andreote F."/>
            <person name="Varani A."/>
            <person name="Andreote C."/>
            <person name="Bernardo E."/>
            <person name="Martins T."/>
        </authorList>
    </citation>
    <scope>NUCLEOTIDE SEQUENCE</scope>
    <source>
        <strain evidence="9">77</strain>
    </source>
</reference>
<evidence type="ECO:0000256" key="4">
    <source>
        <dbReference type="ARBA" id="ARBA00023014"/>
    </source>
</evidence>
<organism evidence="8 10">
    <name type="scientific">Streptomyces albidoflavus</name>
    <dbReference type="NCBI Taxonomy" id="1886"/>
    <lineage>
        <taxon>Bacteria</taxon>
        <taxon>Bacillati</taxon>
        <taxon>Actinomycetota</taxon>
        <taxon>Actinomycetes</taxon>
        <taxon>Kitasatosporales</taxon>
        <taxon>Streptomycetaceae</taxon>
        <taxon>Streptomyces</taxon>
        <taxon>Streptomyces albidoflavus group</taxon>
    </lineage>
</organism>
<dbReference type="InterPro" id="IPR036922">
    <property type="entry name" value="Rieske_2Fe-2S_sf"/>
</dbReference>
<evidence type="ECO:0000256" key="2">
    <source>
        <dbReference type="ARBA" id="ARBA00022723"/>
    </source>
</evidence>
<dbReference type="PANTHER" id="PTHR21496:SF23">
    <property type="entry name" value="3-PHENYLPROPIONATE_CINNAMIC ACID DIOXYGENASE FERREDOXIN SUBUNIT"/>
    <property type="match status" value="1"/>
</dbReference>
<dbReference type="InterPro" id="IPR019251">
    <property type="entry name" value="DUF2231_TM"/>
</dbReference>
<dbReference type="GO" id="GO:0016705">
    <property type="term" value="F:oxidoreductase activity, acting on paired donors, with incorporation or reduction of molecular oxygen"/>
    <property type="evidence" value="ECO:0007669"/>
    <property type="project" value="UniProtKB-ARBA"/>
</dbReference>
<name>A0A126YBP6_9ACTN</name>
<reference evidence="9" key="2">
    <citation type="journal article" date="2019" name="Microbiol. Resour. Announc.">
        <title>Draft Genomic Sequences of Streptomyces misionensis and Streptomyces albidoflavus, bacteria applied for phytopathogen biocontrol.</title>
        <authorList>
            <person name="Pylro V."/>
            <person name="Dias A."/>
            <person name="Andreote F."/>
            <person name="Varani A."/>
            <person name="Andreote C."/>
            <person name="Bernardo E."/>
            <person name="Martins T."/>
        </authorList>
    </citation>
    <scope>NUCLEOTIDE SEQUENCE</scope>
    <source>
        <strain evidence="9">77</strain>
    </source>
</reference>
<dbReference type="Proteomes" id="UP001051844">
    <property type="component" value="Unassembled WGS sequence"/>
</dbReference>
<keyword evidence="1" id="KW-0001">2Fe-2S</keyword>
<proteinExistence type="predicted"/>
<keyword evidence="5" id="KW-0812">Transmembrane</keyword>
<accession>A0A126YBP6</accession>
<evidence type="ECO:0000313" key="9">
    <source>
        <dbReference type="EMBL" id="TWV22442.1"/>
    </source>
</evidence>
<dbReference type="EMBL" id="VOGX01000034">
    <property type="protein sequence ID" value="TWV22442.1"/>
    <property type="molecule type" value="Genomic_DNA"/>
</dbReference>
<accession>A0A0X3WTG1</accession>
<dbReference type="RefSeq" id="WP_008416811.1">
    <property type="nucleotide sequence ID" value="NC_020990.1"/>
</dbReference>
<dbReference type="KEGG" id="salb:XNR_5576"/>
<sequence length="322" mass="33982">MITAETTTAQVRSALRRALPKNERPGLVLRAMGRLERASVLDAVAGPLRRGVQALPLSRATRDALHGKWLGHPVHPVMVQVPVGAWLSSAVLDLVPGAKVPSRVLIAVGLAGAGPAALTGWVDWADTHKEQLRVGLVHAVLNQAGVVCYAGSLGARLIGREKTGRLLALAGLTAIGAGGAIGGHLAFRQASGANHTESFPHLVSPGWHSLGELATVPLGRPERRMIEDLAVLVVRDADDTLSVIADHCSHLGGPLSEGTISDGCVTCPWHGSVFRLSDGWNVEGPATAPQPAFDVRVTDGEVEVRLRRGTPRRSRLALTRNR</sequence>
<reference evidence="8 10" key="1">
    <citation type="submission" date="2017-12" db="EMBL/GenBank/DDBJ databases">
        <title>Population genomics insights into the ecological differentiation and adaptive evolution in streptomycetes.</title>
        <authorList>
            <person name="Li Y."/>
            <person name="Huang Y."/>
        </authorList>
    </citation>
    <scope>NUCLEOTIDE SEQUENCE [LARGE SCALE GENOMIC DNA]</scope>
    <source>
        <strain evidence="8 10">NBRC 100770</strain>
    </source>
</reference>
<evidence type="ECO:0000313" key="7">
    <source>
        <dbReference type="EMBL" id="GHI49747.1"/>
    </source>
</evidence>
<evidence type="ECO:0000256" key="5">
    <source>
        <dbReference type="SAM" id="Phobius"/>
    </source>
</evidence>
<keyword evidence="2" id="KW-0479">Metal-binding</keyword>
<feature type="transmembrane region" description="Helical" evidence="5">
    <location>
        <begin position="134"/>
        <end position="154"/>
    </location>
</feature>
<dbReference type="AlphaFoldDB" id="A0A126YBP6"/>
<dbReference type="PROSITE" id="PS51296">
    <property type="entry name" value="RIESKE"/>
    <property type="match status" value="1"/>
</dbReference>
<dbReference type="GO" id="GO:0046872">
    <property type="term" value="F:metal ion binding"/>
    <property type="evidence" value="ECO:0007669"/>
    <property type="project" value="UniProtKB-KW"/>
</dbReference>
<dbReference type="Proteomes" id="UP000318052">
    <property type="component" value="Unassembled WGS sequence"/>
</dbReference>
<keyword evidence="5" id="KW-1133">Transmembrane helix</keyword>
<evidence type="ECO:0000313" key="8">
    <source>
        <dbReference type="EMBL" id="RZE15961.1"/>
    </source>
</evidence>
<dbReference type="EMBL" id="BNDZ01000005">
    <property type="protein sequence ID" value="GHI49747.1"/>
    <property type="molecule type" value="Genomic_DNA"/>
</dbReference>
<dbReference type="GO" id="GO:0051537">
    <property type="term" value="F:2 iron, 2 sulfur cluster binding"/>
    <property type="evidence" value="ECO:0007669"/>
    <property type="project" value="UniProtKB-KW"/>
</dbReference>
<evidence type="ECO:0000259" key="6">
    <source>
        <dbReference type="PROSITE" id="PS51296"/>
    </source>
</evidence>
<protein>
    <submittedName>
        <fullName evidence="8">Rieske (2Fe-2S) protein</fullName>
    </submittedName>
</protein>
<comment type="caution">
    <text evidence="8">The sequence shown here is derived from an EMBL/GenBank/DDBJ whole genome shotgun (WGS) entry which is preliminary data.</text>
</comment>
<keyword evidence="11" id="KW-1185">Reference proteome</keyword>
<dbReference type="InterPro" id="IPR017941">
    <property type="entry name" value="Rieske_2Fe-2S"/>
</dbReference>
<dbReference type="PANTHER" id="PTHR21496">
    <property type="entry name" value="FERREDOXIN-RELATED"/>
    <property type="match status" value="1"/>
</dbReference>
<dbReference type="GeneID" id="97271390"/>
<evidence type="ECO:0000256" key="1">
    <source>
        <dbReference type="ARBA" id="ARBA00022714"/>
    </source>
</evidence>
<keyword evidence="3" id="KW-0408">Iron</keyword>
<keyword evidence="4" id="KW-0411">Iron-sulfur</keyword>
<gene>
    <name evidence="8" type="ORF">C0Q92_28815</name>
    <name evidence="9" type="ORF">FRZ02_20925</name>
    <name evidence="7" type="ORF">ScoT_59210</name>
</gene>
<accession>A0A2M9SW46</accession>
<feature type="transmembrane region" description="Helical" evidence="5">
    <location>
        <begin position="104"/>
        <end position="122"/>
    </location>
</feature>
<dbReference type="Gene3D" id="2.102.10.10">
    <property type="entry name" value="Rieske [2Fe-2S] iron-sulphur domain"/>
    <property type="match status" value="1"/>
</dbReference>
<feature type="domain" description="Rieske" evidence="6">
    <location>
        <begin position="207"/>
        <end position="304"/>
    </location>
</feature>
<dbReference type="EMBL" id="PKLL01000028">
    <property type="protein sequence ID" value="RZE15961.1"/>
    <property type="molecule type" value="Genomic_DNA"/>
</dbReference>
<feature type="transmembrane region" description="Helical" evidence="5">
    <location>
        <begin position="166"/>
        <end position="187"/>
    </location>
</feature>
<dbReference type="SUPFAM" id="SSF50022">
    <property type="entry name" value="ISP domain"/>
    <property type="match status" value="1"/>
</dbReference>
<evidence type="ECO:0000256" key="3">
    <source>
        <dbReference type="ARBA" id="ARBA00023004"/>
    </source>
</evidence>
<dbReference type="CDD" id="cd03467">
    <property type="entry name" value="Rieske"/>
    <property type="match status" value="1"/>
</dbReference>